<dbReference type="RefSeq" id="XP_070857662.1">
    <property type="nucleotide sequence ID" value="XM_071001102.1"/>
</dbReference>
<sequence length="293" mass="32444">MAFTSLDLMSVEPFIELSIKLANAYSSEKGLKVSMEEMIGQLCCIEAISFEDATAHGTLPSDFEKMGGVLSSRVRRVLDDNPHQLALISRYLKTILQDKNDIIDQTHNPQGYPSEFQQHIWDQRLLETLNTRDAITASTSEYRPMQPNGDYSQSIEMGMSAGLPDEAFPLTTSYNASFYGTRQTIQHNNHGLCNTSHYALEQESLMGTQPLPSSLAPCLFWGSNGDTDNSGLMSTQDFSYDQLARPGLSGIACQESSYADPLVYPPHVVPPDSYSVDCDGQDTHMTDSAQMWS</sequence>
<organism evidence="1 2">
    <name type="scientific">Ceratocystis lukuohia</name>
    <dbReference type="NCBI Taxonomy" id="2019550"/>
    <lineage>
        <taxon>Eukaryota</taxon>
        <taxon>Fungi</taxon>
        <taxon>Dikarya</taxon>
        <taxon>Ascomycota</taxon>
        <taxon>Pezizomycotina</taxon>
        <taxon>Sordariomycetes</taxon>
        <taxon>Hypocreomycetidae</taxon>
        <taxon>Microascales</taxon>
        <taxon>Ceratocystidaceae</taxon>
        <taxon>Ceratocystis</taxon>
    </lineage>
</organism>
<name>A0ABR4MDY3_9PEZI</name>
<protein>
    <submittedName>
        <fullName evidence="1">Uncharacterized protein</fullName>
    </submittedName>
</protein>
<accession>A0ABR4MDY3</accession>
<dbReference type="EMBL" id="JABSNW010000006">
    <property type="protein sequence ID" value="KAL2886482.1"/>
    <property type="molecule type" value="Genomic_DNA"/>
</dbReference>
<proteinExistence type="predicted"/>
<evidence type="ECO:0000313" key="2">
    <source>
        <dbReference type="Proteomes" id="UP001610728"/>
    </source>
</evidence>
<comment type="caution">
    <text evidence="1">The sequence shown here is derived from an EMBL/GenBank/DDBJ whole genome shotgun (WGS) entry which is preliminary data.</text>
</comment>
<dbReference type="GeneID" id="98119708"/>
<keyword evidence="2" id="KW-1185">Reference proteome</keyword>
<evidence type="ECO:0000313" key="1">
    <source>
        <dbReference type="EMBL" id="KAL2886482.1"/>
    </source>
</evidence>
<reference evidence="1 2" key="1">
    <citation type="submission" date="2020-05" db="EMBL/GenBank/DDBJ databases">
        <title>Ceratocystis lukuohia genome.</title>
        <authorList>
            <person name="Harrington T.C."/>
            <person name="Kim K."/>
            <person name="Mayers C.G."/>
        </authorList>
    </citation>
    <scope>NUCLEOTIDE SEQUENCE [LARGE SCALE GENOMIC DNA]</scope>
    <source>
        <strain evidence="1 2">C4212</strain>
    </source>
</reference>
<dbReference type="Proteomes" id="UP001610728">
    <property type="component" value="Unassembled WGS sequence"/>
</dbReference>
<gene>
    <name evidence="1" type="ORF">HOO65_060312</name>
</gene>